<sequence>MPARDFSGRFSDWPTTVLILFAVVLFINVIG</sequence>
<protein>
    <submittedName>
        <fullName evidence="2">Uncharacterized protein</fullName>
    </submittedName>
</protein>
<keyword evidence="1" id="KW-1133">Transmembrane helix</keyword>
<organism evidence="2 3">
    <name type="scientific">Streptomonospora nanhaiensis</name>
    <dbReference type="NCBI Taxonomy" id="1323731"/>
    <lineage>
        <taxon>Bacteria</taxon>
        <taxon>Bacillati</taxon>
        <taxon>Actinomycetota</taxon>
        <taxon>Actinomycetes</taxon>
        <taxon>Streptosporangiales</taxon>
        <taxon>Nocardiopsidaceae</taxon>
        <taxon>Streptomonospora</taxon>
    </lineage>
</organism>
<evidence type="ECO:0000256" key="1">
    <source>
        <dbReference type="SAM" id="Phobius"/>
    </source>
</evidence>
<dbReference type="AlphaFoldDB" id="A0A853BVZ2"/>
<reference evidence="2 3" key="1">
    <citation type="submission" date="2020-07" db="EMBL/GenBank/DDBJ databases">
        <title>Sequencing the genomes of 1000 actinobacteria strains.</title>
        <authorList>
            <person name="Klenk H.-P."/>
        </authorList>
    </citation>
    <scope>NUCLEOTIDE SEQUENCE [LARGE SCALE GENOMIC DNA]</scope>
    <source>
        <strain evidence="2 3">DSM 45927</strain>
    </source>
</reference>
<keyword evidence="3" id="KW-1185">Reference proteome</keyword>
<feature type="transmembrane region" description="Helical" evidence="1">
    <location>
        <begin position="12"/>
        <end position="30"/>
    </location>
</feature>
<evidence type="ECO:0000313" key="3">
    <source>
        <dbReference type="Proteomes" id="UP000575985"/>
    </source>
</evidence>
<gene>
    <name evidence="2" type="ORF">HNR12_005491</name>
</gene>
<keyword evidence="1" id="KW-0812">Transmembrane</keyword>
<keyword evidence="1" id="KW-0472">Membrane</keyword>
<evidence type="ECO:0000313" key="2">
    <source>
        <dbReference type="EMBL" id="NYI99214.1"/>
    </source>
</evidence>
<dbReference type="EMBL" id="JACCFO010000001">
    <property type="protein sequence ID" value="NYI99214.1"/>
    <property type="molecule type" value="Genomic_DNA"/>
</dbReference>
<comment type="caution">
    <text evidence="2">The sequence shown here is derived from an EMBL/GenBank/DDBJ whole genome shotgun (WGS) entry which is preliminary data.</text>
</comment>
<proteinExistence type="predicted"/>
<accession>A0A853BVZ2</accession>
<name>A0A853BVZ2_9ACTN</name>
<dbReference type="Proteomes" id="UP000575985">
    <property type="component" value="Unassembled WGS sequence"/>
</dbReference>